<evidence type="ECO:0000256" key="2">
    <source>
        <dbReference type="ARBA" id="ARBA00022723"/>
    </source>
</evidence>
<sequence>MCNVAKVEKIAQKLVYAYASSSEDEGELDEKQILDQLYKHYQPTSGRSSGKPGSDKDVARTTTFLENTLHSGAATCLICIGSIRRVEPIWSCESCYCFFHLNCIQRWANDSMMQMKVRAEQQNGNQNQGHYNHLGEFVPPKRQKSLHWCCPQCRRDYQPAEKPTQYNCFCGKEENPQSQPFLVPHSCGEICKKLLQPKCGHDCKLLCHPGPCPPCAQQAQVSCLCGKSTPRSMRCIDKQWKCQQTCKELLACGKHRCSQVCHRPGQCPPCSSKSNQPCECKRESKVVSCSDRKWKCTMIGEMFQICGATFACGLHTCEKVCHAGPCGGGECPLEVKTCPCGKNSQMRPCNEAVETCGDTCQKLLSCGQHSCTQRCHRGNCISCPVRTKKKCRCGLHEKELPCSKEHTCETKCKQMRDCGKHACNRKCCGDQCPPCEKICGKQLSCNKHKCQSVCHNGPCYPCKLESQINCRCGKTRRSVPCGREKSARIVCLELCRISAKCHHAIKHRCHKGECPPCGQVCALPNSDSGCGHICKARCHEAVRVNRPADAARPQTKKYEYKSLPHPRCEESVSVTCIGGHEVATWPCWNSKPTSCQRKCSRKLNCGNHKCSLVCHSVSNPQDMQQQAGCATCEEGCIIPRPTGCAHACPKGCHPPPCTPCGFVIKSKCHCGLTQLVYKCSEYFDEAGTVQEIIDRRERFRSCGNRCLKNYPCAHRCMSICHSGKCPSPDLCRKKVRIFCACKRLKQEIACDKHRAGQTSLECDSSCVAELSRAQAAEQQHLEQKRRNEEERNRLELEKFEQKFGKRKHKERRTIDVGPPKSKINWEQTAIYVASVMIVLGAIAVAFYADS</sequence>
<feature type="domain" description="NF-X1-type" evidence="8">
    <location>
        <begin position="312"/>
        <end position="333"/>
    </location>
</feature>
<feature type="domain" description="NF-X1-type" evidence="8">
    <location>
        <begin position="199"/>
        <end position="217"/>
    </location>
</feature>
<keyword evidence="5" id="KW-0862">Zinc</keyword>
<feature type="domain" description="NF-X1-type" evidence="8">
    <location>
        <begin position="445"/>
        <end position="464"/>
    </location>
</feature>
<feature type="domain" description="NF-X1-type" evidence="8">
    <location>
        <begin position="712"/>
        <end position="733"/>
    </location>
</feature>
<feature type="domain" description="NF-X1-type" evidence="8">
    <location>
        <begin position="530"/>
        <end position="570"/>
    </location>
</feature>
<evidence type="ECO:0000313" key="9">
    <source>
        <dbReference type="EMBL" id="EDW34766.1"/>
    </source>
</evidence>
<dbReference type="CDD" id="cd16697">
    <property type="entry name" value="RING-CH-C4HC3_NFXL1"/>
    <property type="match status" value="1"/>
</dbReference>
<accession>B4H7X6</accession>
<dbReference type="GO" id="GO:0000981">
    <property type="term" value="F:DNA-binding transcription factor activity, RNA polymerase II-specific"/>
    <property type="evidence" value="ECO:0007669"/>
    <property type="project" value="TreeGrafter"/>
</dbReference>
<dbReference type="Pfam" id="PF01422">
    <property type="entry name" value="zf-NF-X1"/>
    <property type="match status" value="10"/>
</dbReference>
<dbReference type="EMBL" id="CH479219">
    <property type="protein sequence ID" value="EDW34766.1"/>
    <property type="molecule type" value="Genomic_DNA"/>
</dbReference>
<keyword evidence="6" id="KW-0175">Coiled coil</keyword>
<dbReference type="SMART" id="SM00438">
    <property type="entry name" value="ZnF_NFX"/>
    <property type="match status" value="11"/>
</dbReference>
<dbReference type="InterPro" id="IPR034078">
    <property type="entry name" value="NFX1_fam"/>
</dbReference>
<organism evidence="10">
    <name type="scientific">Drosophila persimilis</name>
    <name type="common">Fruit fly</name>
    <dbReference type="NCBI Taxonomy" id="7234"/>
    <lineage>
        <taxon>Eukaryota</taxon>
        <taxon>Metazoa</taxon>
        <taxon>Ecdysozoa</taxon>
        <taxon>Arthropoda</taxon>
        <taxon>Hexapoda</taxon>
        <taxon>Insecta</taxon>
        <taxon>Pterygota</taxon>
        <taxon>Neoptera</taxon>
        <taxon>Endopterygota</taxon>
        <taxon>Diptera</taxon>
        <taxon>Brachycera</taxon>
        <taxon>Muscomorpha</taxon>
        <taxon>Ephydroidea</taxon>
        <taxon>Drosophilidae</taxon>
        <taxon>Drosophila</taxon>
        <taxon>Sophophora</taxon>
    </lineage>
</organism>
<evidence type="ECO:0000256" key="4">
    <source>
        <dbReference type="ARBA" id="ARBA00022771"/>
    </source>
</evidence>
<evidence type="ECO:0000256" key="6">
    <source>
        <dbReference type="SAM" id="Coils"/>
    </source>
</evidence>
<keyword evidence="2" id="KW-0479">Metal-binding</keyword>
<dbReference type="OMA" id="KCQSVCH"/>
<dbReference type="PhylomeDB" id="B4H7X6"/>
<feature type="domain" description="NF-X1-type" evidence="8">
    <location>
        <begin position="418"/>
        <end position="437"/>
    </location>
</feature>
<keyword evidence="7" id="KW-1133">Transmembrane helix</keyword>
<reference evidence="9 10" key="1">
    <citation type="journal article" date="2007" name="Nature">
        <title>Evolution of genes and genomes on the Drosophila phylogeny.</title>
        <authorList>
            <consortium name="Drosophila 12 Genomes Consortium"/>
            <person name="Clark A.G."/>
            <person name="Eisen M.B."/>
            <person name="Smith D.R."/>
            <person name="Bergman C.M."/>
            <person name="Oliver B."/>
            <person name="Markow T.A."/>
            <person name="Kaufman T.C."/>
            <person name="Kellis M."/>
            <person name="Gelbart W."/>
            <person name="Iyer V.N."/>
            <person name="Pollard D.A."/>
            <person name="Sackton T.B."/>
            <person name="Larracuente A.M."/>
            <person name="Singh N.D."/>
            <person name="Abad J.P."/>
            <person name="Abt D.N."/>
            <person name="Adryan B."/>
            <person name="Aguade M."/>
            <person name="Akashi H."/>
            <person name="Anderson W.W."/>
            <person name="Aquadro C.F."/>
            <person name="Ardell D.H."/>
            <person name="Arguello R."/>
            <person name="Artieri C.G."/>
            <person name="Barbash D.A."/>
            <person name="Barker D."/>
            <person name="Barsanti P."/>
            <person name="Batterham P."/>
            <person name="Batzoglou S."/>
            <person name="Begun D."/>
            <person name="Bhutkar A."/>
            <person name="Blanco E."/>
            <person name="Bosak S.A."/>
            <person name="Bradley R.K."/>
            <person name="Brand A.D."/>
            <person name="Brent M.R."/>
            <person name="Brooks A.N."/>
            <person name="Brown R.H."/>
            <person name="Butlin R.K."/>
            <person name="Caggese C."/>
            <person name="Calvi B.R."/>
            <person name="Bernardo de Carvalho A."/>
            <person name="Caspi A."/>
            <person name="Castrezana S."/>
            <person name="Celniker S.E."/>
            <person name="Chang J.L."/>
            <person name="Chapple C."/>
            <person name="Chatterji S."/>
            <person name="Chinwalla A."/>
            <person name="Civetta A."/>
            <person name="Clifton S.W."/>
            <person name="Comeron J.M."/>
            <person name="Costello J.C."/>
            <person name="Coyne J.A."/>
            <person name="Daub J."/>
            <person name="David R.G."/>
            <person name="Delcher A.L."/>
            <person name="Delehaunty K."/>
            <person name="Do C.B."/>
            <person name="Ebling H."/>
            <person name="Edwards K."/>
            <person name="Eickbush T."/>
            <person name="Evans J.D."/>
            <person name="Filipski A."/>
            <person name="Findeiss S."/>
            <person name="Freyhult E."/>
            <person name="Fulton L."/>
            <person name="Fulton R."/>
            <person name="Garcia A.C."/>
            <person name="Gardiner A."/>
            <person name="Garfield D.A."/>
            <person name="Garvin B.E."/>
            <person name="Gibson G."/>
            <person name="Gilbert D."/>
            <person name="Gnerre S."/>
            <person name="Godfrey J."/>
            <person name="Good R."/>
            <person name="Gotea V."/>
            <person name="Gravely B."/>
            <person name="Greenberg A.J."/>
            <person name="Griffiths-Jones S."/>
            <person name="Gross S."/>
            <person name="Guigo R."/>
            <person name="Gustafson E.A."/>
            <person name="Haerty W."/>
            <person name="Hahn M.W."/>
            <person name="Halligan D.L."/>
            <person name="Halpern A.L."/>
            <person name="Halter G.M."/>
            <person name="Han M.V."/>
            <person name="Heger A."/>
            <person name="Hillier L."/>
            <person name="Hinrichs A.S."/>
            <person name="Holmes I."/>
            <person name="Hoskins R.A."/>
            <person name="Hubisz M.J."/>
            <person name="Hultmark D."/>
            <person name="Huntley M.A."/>
            <person name="Jaffe D.B."/>
            <person name="Jagadeeshan S."/>
            <person name="Jeck W.R."/>
            <person name="Johnson J."/>
            <person name="Jones C.D."/>
            <person name="Jordan W.C."/>
            <person name="Karpen G.H."/>
            <person name="Kataoka E."/>
            <person name="Keightley P.D."/>
            <person name="Kheradpour P."/>
            <person name="Kirkness E.F."/>
            <person name="Koerich L.B."/>
            <person name="Kristiansen K."/>
            <person name="Kudrna D."/>
            <person name="Kulathinal R.J."/>
            <person name="Kumar S."/>
            <person name="Kwok R."/>
            <person name="Lander E."/>
            <person name="Langley C.H."/>
            <person name="Lapoint R."/>
            <person name="Lazzaro B.P."/>
            <person name="Lee S.J."/>
            <person name="Levesque L."/>
            <person name="Li R."/>
            <person name="Lin C.F."/>
            <person name="Lin M.F."/>
            <person name="Lindblad-Toh K."/>
            <person name="Llopart A."/>
            <person name="Long M."/>
            <person name="Low L."/>
            <person name="Lozovsky E."/>
            <person name="Lu J."/>
            <person name="Luo M."/>
            <person name="Machado C.A."/>
            <person name="Makalowski W."/>
            <person name="Marzo M."/>
            <person name="Matsuda M."/>
            <person name="Matzkin L."/>
            <person name="McAllister B."/>
            <person name="McBride C.S."/>
            <person name="McKernan B."/>
            <person name="McKernan K."/>
            <person name="Mendez-Lago M."/>
            <person name="Minx P."/>
            <person name="Mollenhauer M.U."/>
            <person name="Montooth K."/>
            <person name="Mount S.M."/>
            <person name="Mu X."/>
            <person name="Myers E."/>
            <person name="Negre B."/>
            <person name="Newfeld S."/>
            <person name="Nielsen R."/>
            <person name="Noor M.A."/>
            <person name="O'Grady P."/>
            <person name="Pachter L."/>
            <person name="Papaceit M."/>
            <person name="Parisi M.J."/>
            <person name="Parisi M."/>
            <person name="Parts L."/>
            <person name="Pedersen J.S."/>
            <person name="Pesole G."/>
            <person name="Phillippy A.M."/>
            <person name="Ponting C.P."/>
            <person name="Pop M."/>
            <person name="Porcelli D."/>
            <person name="Powell J.R."/>
            <person name="Prohaska S."/>
            <person name="Pruitt K."/>
            <person name="Puig M."/>
            <person name="Quesneville H."/>
            <person name="Ram K.R."/>
            <person name="Rand D."/>
            <person name="Rasmussen M.D."/>
            <person name="Reed L.K."/>
            <person name="Reenan R."/>
            <person name="Reily A."/>
            <person name="Remington K.A."/>
            <person name="Rieger T.T."/>
            <person name="Ritchie M.G."/>
            <person name="Robin C."/>
            <person name="Rogers Y.H."/>
            <person name="Rohde C."/>
            <person name="Rozas J."/>
            <person name="Rubenfield M.J."/>
            <person name="Ruiz A."/>
            <person name="Russo S."/>
            <person name="Salzberg S.L."/>
            <person name="Sanchez-Gracia A."/>
            <person name="Saranga D.J."/>
            <person name="Sato H."/>
            <person name="Schaeffer S.W."/>
            <person name="Schatz M.C."/>
            <person name="Schlenke T."/>
            <person name="Schwartz R."/>
            <person name="Segarra C."/>
            <person name="Singh R.S."/>
            <person name="Sirot L."/>
            <person name="Sirota M."/>
            <person name="Sisneros N.B."/>
            <person name="Smith C.D."/>
            <person name="Smith T.F."/>
            <person name="Spieth J."/>
            <person name="Stage D.E."/>
            <person name="Stark A."/>
            <person name="Stephan W."/>
            <person name="Strausberg R.L."/>
            <person name="Strempel S."/>
            <person name="Sturgill D."/>
            <person name="Sutton G."/>
            <person name="Sutton G.G."/>
            <person name="Tao W."/>
            <person name="Teichmann S."/>
            <person name="Tobari Y.N."/>
            <person name="Tomimura Y."/>
            <person name="Tsolas J.M."/>
            <person name="Valente V.L."/>
            <person name="Venter E."/>
            <person name="Venter J.C."/>
            <person name="Vicario S."/>
            <person name="Vieira F.G."/>
            <person name="Vilella A.J."/>
            <person name="Villasante A."/>
            <person name="Walenz B."/>
            <person name="Wang J."/>
            <person name="Wasserman M."/>
            <person name="Watts T."/>
            <person name="Wilson D."/>
            <person name="Wilson R.K."/>
            <person name="Wing R.A."/>
            <person name="Wolfner M.F."/>
            <person name="Wong A."/>
            <person name="Wong G.K."/>
            <person name="Wu C.I."/>
            <person name="Wu G."/>
            <person name="Yamamoto D."/>
            <person name="Yang H.P."/>
            <person name="Yang S.P."/>
            <person name="Yorke J.A."/>
            <person name="Yoshida K."/>
            <person name="Zdobnov E."/>
            <person name="Zhang P."/>
            <person name="Zhang Y."/>
            <person name="Zimin A.V."/>
            <person name="Baldwin J."/>
            <person name="Abdouelleil A."/>
            <person name="Abdulkadir J."/>
            <person name="Abebe A."/>
            <person name="Abera B."/>
            <person name="Abreu J."/>
            <person name="Acer S.C."/>
            <person name="Aftuck L."/>
            <person name="Alexander A."/>
            <person name="An P."/>
            <person name="Anderson E."/>
            <person name="Anderson S."/>
            <person name="Arachi H."/>
            <person name="Azer M."/>
            <person name="Bachantsang P."/>
            <person name="Barry A."/>
            <person name="Bayul T."/>
            <person name="Berlin A."/>
            <person name="Bessette D."/>
            <person name="Bloom T."/>
            <person name="Blye J."/>
            <person name="Boguslavskiy L."/>
            <person name="Bonnet C."/>
            <person name="Boukhgalter B."/>
            <person name="Bourzgui I."/>
            <person name="Brown A."/>
            <person name="Cahill P."/>
            <person name="Channer S."/>
            <person name="Cheshatsang Y."/>
            <person name="Chuda L."/>
            <person name="Citroen M."/>
            <person name="Collymore A."/>
            <person name="Cooke P."/>
            <person name="Costello M."/>
            <person name="D'Aco K."/>
            <person name="Daza R."/>
            <person name="De Haan G."/>
            <person name="DeGray S."/>
            <person name="DeMaso C."/>
            <person name="Dhargay N."/>
            <person name="Dooley K."/>
            <person name="Dooley E."/>
            <person name="Doricent M."/>
            <person name="Dorje P."/>
            <person name="Dorjee K."/>
            <person name="Dupes A."/>
            <person name="Elong R."/>
            <person name="Falk J."/>
            <person name="Farina A."/>
            <person name="Faro S."/>
            <person name="Ferguson D."/>
            <person name="Fisher S."/>
            <person name="Foley C.D."/>
            <person name="Franke A."/>
            <person name="Friedrich D."/>
            <person name="Gadbois L."/>
            <person name="Gearin G."/>
            <person name="Gearin C.R."/>
            <person name="Giannoukos G."/>
            <person name="Goode T."/>
            <person name="Graham J."/>
            <person name="Grandbois E."/>
            <person name="Grewal S."/>
            <person name="Gyaltsen K."/>
            <person name="Hafez N."/>
            <person name="Hagos B."/>
            <person name="Hall J."/>
            <person name="Henson C."/>
            <person name="Hollinger A."/>
            <person name="Honan T."/>
            <person name="Huard M.D."/>
            <person name="Hughes L."/>
            <person name="Hurhula B."/>
            <person name="Husby M.E."/>
            <person name="Kamat A."/>
            <person name="Kanga B."/>
            <person name="Kashin S."/>
            <person name="Khazanovich D."/>
            <person name="Kisner P."/>
            <person name="Lance K."/>
            <person name="Lara M."/>
            <person name="Lee W."/>
            <person name="Lennon N."/>
            <person name="Letendre F."/>
            <person name="LeVine R."/>
            <person name="Lipovsky A."/>
            <person name="Liu X."/>
            <person name="Liu J."/>
            <person name="Liu S."/>
            <person name="Lokyitsang T."/>
            <person name="Lokyitsang Y."/>
            <person name="Lubonja R."/>
            <person name="Lui A."/>
            <person name="MacDonald P."/>
            <person name="Magnisalis V."/>
            <person name="Maru K."/>
            <person name="Matthews C."/>
            <person name="McCusker W."/>
            <person name="McDonough S."/>
            <person name="Mehta T."/>
            <person name="Meldrim J."/>
            <person name="Meneus L."/>
            <person name="Mihai O."/>
            <person name="Mihalev A."/>
            <person name="Mihova T."/>
            <person name="Mittelman R."/>
            <person name="Mlenga V."/>
            <person name="Montmayeur A."/>
            <person name="Mulrain L."/>
            <person name="Navidi A."/>
            <person name="Naylor J."/>
            <person name="Negash T."/>
            <person name="Nguyen T."/>
            <person name="Nguyen N."/>
            <person name="Nicol R."/>
            <person name="Norbu C."/>
            <person name="Norbu N."/>
            <person name="Novod N."/>
            <person name="O'Neill B."/>
            <person name="Osman S."/>
            <person name="Markiewicz E."/>
            <person name="Oyono O.L."/>
            <person name="Patti C."/>
            <person name="Phunkhang P."/>
            <person name="Pierre F."/>
            <person name="Priest M."/>
            <person name="Raghuraman S."/>
            <person name="Rege F."/>
            <person name="Reyes R."/>
            <person name="Rise C."/>
            <person name="Rogov P."/>
            <person name="Ross K."/>
            <person name="Ryan E."/>
            <person name="Settipalli S."/>
            <person name="Shea T."/>
            <person name="Sherpa N."/>
            <person name="Shi L."/>
            <person name="Shih D."/>
            <person name="Sparrow T."/>
            <person name="Spaulding J."/>
            <person name="Stalker J."/>
            <person name="Stange-Thomann N."/>
            <person name="Stavropoulos S."/>
            <person name="Stone C."/>
            <person name="Strader C."/>
            <person name="Tesfaye S."/>
            <person name="Thomson T."/>
            <person name="Thoulutsang Y."/>
            <person name="Thoulutsang D."/>
            <person name="Topham K."/>
            <person name="Topping I."/>
            <person name="Tsamla T."/>
            <person name="Vassiliev H."/>
            <person name="Vo A."/>
            <person name="Wangchuk T."/>
            <person name="Wangdi T."/>
            <person name="Weiand M."/>
            <person name="Wilkinson J."/>
            <person name="Wilson A."/>
            <person name="Yadav S."/>
            <person name="Young G."/>
            <person name="Yu Q."/>
            <person name="Zembek L."/>
            <person name="Zhong D."/>
            <person name="Zimmer A."/>
            <person name="Zwirko Z."/>
            <person name="Jaffe D.B."/>
            <person name="Alvarez P."/>
            <person name="Brockman W."/>
            <person name="Butler J."/>
            <person name="Chin C."/>
            <person name="Gnerre S."/>
            <person name="Grabherr M."/>
            <person name="Kleber M."/>
            <person name="Mauceli E."/>
            <person name="MacCallum I."/>
        </authorList>
    </citation>
    <scope>NUCLEOTIDE SEQUENCE [LARGE SCALE GENOMIC DNA]</scope>
    <source>
        <strain evidence="10">MSH-3 / Tucson 14011-0111.49</strain>
    </source>
</reference>
<comment type="similarity">
    <text evidence="1">Belongs to the NFX1 family.</text>
</comment>
<keyword evidence="10" id="KW-1185">Reference proteome</keyword>
<dbReference type="CDD" id="cd06008">
    <property type="entry name" value="NF-X1-zinc-finger"/>
    <property type="match status" value="5"/>
</dbReference>
<dbReference type="PANTHER" id="PTHR12360:SF1">
    <property type="entry name" value="NF-X1-TYPE ZINC FINGER PROTEIN NFXL1"/>
    <property type="match status" value="1"/>
</dbReference>
<dbReference type="InterPro" id="IPR000967">
    <property type="entry name" value="Znf_NFX1"/>
</dbReference>
<dbReference type="OrthoDB" id="536399at2759"/>
<evidence type="ECO:0000256" key="5">
    <source>
        <dbReference type="ARBA" id="ARBA00022833"/>
    </source>
</evidence>
<keyword evidence="7" id="KW-0472">Membrane</keyword>
<dbReference type="STRING" id="7234.B4H7X6"/>
<gene>
    <name evidence="9" type="primary">Dper\GL12726</name>
    <name evidence="9" type="ORF">Dper_GL12726</name>
</gene>
<evidence type="ECO:0000256" key="7">
    <source>
        <dbReference type="SAM" id="Phobius"/>
    </source>
</evidence>
<keyword evidence="3" id="KW-0677">Repeat</keyword>
<dbReference type="GO" id="GO:0005634">
    <property type="term" value="C:nucleus"/>
    <property type="evidence" value="ECO:0007669"/>
    <property type="project" value="InterPro"/>
</dbReference>
<evidence type="ECO:0000259" key="8">
    <source>
        <dbReference type="SMART" id="SM00438"/>
    </source>
</evidence>
<dbReference type="HOGENOM" id="CLU_014224_0_0_1"/>
<proteinExistence type="inferred from homology"/>
<feature type="domain" description="NF-X1-type" evidence="8">
    <location>
        <begin position="644"/>
        <end position="662"/>
    </location>
</feature>
<dbReference type="Proteomes" id="UP000008744">
    <property type="component" value="Unassembled WGS sequence"/>
</dbReference>
<dbReference type="GO" id="GO:0000977">
    <property type="term" value="F:RNA polymerase II transcription regulatory region sequence-specific DNA binding"/>
    <property type="evidence" value="ECO:0007669"/>
    <property type="project" value="TreeGrafter"/>
</dbReference>
<dbReference type="PANTHER" id="PTHR12360">
    <property type="entry name" value="NUCLEAR TRANSCRIPTION FACTOR, X-BOX BINDING 1 NFX1"/>
    <property type="match status" value="1"/>
</dbReference>
<evidence type="ECO:0000256" key="3">
    <source>
        <dbReference type="ARBA" id="ARBA00022737"/>
    </source>
</evidence>
<dbReference type="eggNOG" id="KOG1952">
    <property type="taxonomic scope" value="Eukaryota"/>
</dbReference>
<evidence type="ECO:0000256" key="1">
    <source>
        <dbReference type="ARBA" id="ARBA00007269"/>
    </source>
</evidence>
<feature type="domain" description="NF-X1-type" evidence="8">
    <location>
        <begin position="252"/>
        <end position="280"/>
    </location>
</feature>
<keyword evidence="4" id="KW-0863">Zinc-finger</keyword>
<keyword evidence="7" id="KW-0812">Transmembrane</keyword>
<feature type="domain" description="NF-X1-type" evidence="8">
    <location>
        <begin position="501"/>
        <end position="519"/>
    </location>
</feature>
<feature type="domain" description="NF-X1-type" evidence="8">
    <location>
        <begin position="605"/>
        <end position="634"/>
    </location>
</feature>
<feature type="coiled-coil region" evidence="6">
    <location>
        <begin position="770"/>
        <end position="798"/>
    </location>
</feature>
<feature type="transmembrane region" description="Helical" evidence="7">
    <location>
        <begin position="829"/>
        <end position="848"/>
    </location>
</feature>
<protein>
    <submittedName>
        <fullName evidence="9">GL12726</fullName>
    </submittedName>
</protein>
<dbReference type="GO" id="GO:0008270">
    <property type="term" value="F:zinc ion binding"/>
    <property type="evidence" value="ECO:0007669"/>
    <property type="project" value="UniProtKB-KW"/>
</dbReference>
<dbReference type="AlphaFoldDB" id="B4H7X6"/>
<evidence type="ECO:0000313" key="10">
    <source>
        <dbReference type="Proteomes" id="UP000008744"/>
    </source>
</evidence>
<name>B4H7X6_DROPE</name>
<feature type="domain" description="NF-X1-type" evidence="8">
    <location>
        <begin position="366"/>
        <end position="385"/>
    </location>
</feature>